<keyword evidence="11 12" id="KW-0407">Ion channel</keyword>
<comment type="caution">
    <text evidence="14">The sequence shown here is derived from an EMBL/GenBank/DDBJ whole genome shotgun (WGS) entry which is preliminary data.</text>
</comment>
<protein>
    <submittedName>
        <fullName evidence="14">Uncharacterized protein</fullName>
    </submittedName>
</protein>
<dbReference type="OrthoDB" id="6436100at2759"/>
<evidence type="ECO:0000256" key="8">
    <source>
        <dbReference type="ARBA" id="ARBA00023065"/>
    </source>
</evidence>
<evidence type="ECO:0000313" key="15">
    <source>
        <dbReference type="Proteomes" id="UP000295192"/>
    </source>
</evidence>
<evidence type="ECO:0000256" key="9">
    <source>
        <dbReference type="ARBA" id="ARBA00023136"/>
    </source>
</evidence>
<evidence type="ECO:0000256" key="10">
    <source>
        <dbReference type="ARBA" id="ARBA00023201"/>
    </source>
</evidence>
<keyword evidence="6 13" id="KW-1133">Transmembrane helix</keyword>
<keyword evidence="10 12" id="KW-0739">Sodium transport</keyword>
<feature type="transmembrane region" description="Helical" evidence="13">
    <location>
        <begin position="421"/>
        <end position="444"/>
    </location>
</feature>
<dbReference type="STRING" id="7232.A0A484BWJ6"/>
<proteinExistence type="inferred from homology"/>
<keyword evidence="7" id="KW-0915">Sodium</keyword>
<evidence type="ECO:0000256" key="11">
    <source>
        <dbReference type="ARBA" id="ARBA00023303"/>
    </source>
</evidence>
<evidence type="ECO:0000256" key="13">
    <source>
        <dbReference type="SAM" id="Phobius"/>
    </source>
</evidence>
<dbReference type="GO" id="GO:0005886">
    <property type="term" value="C:plasma membrane"/>
    <property type="evidence" value="ECO:0007669"/>
    <property type="project" value="TreeGrafter"/>
</dbReference>
<keyword evidence="5 12" id="KW-0812">Transmembrane</keyword>
<evidence type="ECO:0000256" key="4">
    <source>
        <dbReference type="ARBA" id="ARBA00022461"/>
    </source>
</evidence>
<dbReference type="PANTHER" id="PTHR11690">
    <property type="entry name" value="AMILORIDE-SENSITIVE SODIUM CHANNEL-RELATED"/>
    <property type="match status" value="1"/>
</dbReference>
<dbReference type="EMBL" id="LSRL02000001">
    <property type="protein sequence ID" value="TDG53199.1"/>
    <property type="molecule type" value="Genomic_DNA"/>
</dbReference>
<name>A0A484BWJ6_DRONA</name>
<dbReference type="AlphaFoldDB" id="A0A484BWJ6"/>
<dbReference type="PRINTS" id="PR01078">
    <property type="entry name" value="AMINACHANNEL"/>
</dbReference>
<feature type="transmembrane region" description="Helical" evidence="13">
    <location>
        <begin position="40"/>
        <end position="65"/>
    </location>
</feature>
<keyword evidence="3 12" id="KW-0813">Transport</keyword>
<evidence type="ECO:0000256" key="5">
    <source>
        <dbReference type="ARBA" id="ARBA00022692"/>
    </source>
</evidence>
<evidence type="ECO:0000313" key="14">
    <source>
        <dbReference type="EMBL" id="TDG53199.1"/>
    </source>
</evidence>
<keyword evidence="4 12" id="KW-0894">Sodium channel</keyword>
<reference evidence="14 15" key="1">
    <citation type="journal article" date="2019" name="J. Hered.">
        <title>An Improved Genome Assembly for Drosophila navojoa, the Basal Species in the mojavensis Cluster.</title>
        <authorList>
            <person name="Vanderlinde T."/>
            <person name="Dupim E.G."/>
            <person name="Nazario-Yepiz N.O."/>
            <person name="Carvalho A.B."/>
        </authorList>
    </citation>
    <scope>NUCLEOTIDE SEQUENCE [LARGE SCALE GENOMIC DNA]</scope>
    <source>
        <strain evidence="14">Navoj_Jal97</strain>
        <tissue evidence="14">Whole organism</tissue>
    </source>
</reference>
<evidence type="ECO:0000256" key="7">
    <source>
        <dbReference type="ARBA" id="ARBA00023053"/>
    </source>
</evidence>
<organism evidence="14 15">
    <name type="scientific">Drosophila navojoa</name>
    <name type="common">Fruit fly</name>
    <dbReference type="NCBI Taxonomy" id="7232"/>
    <lineage>
        <taxon>Eukaryota</taxon>
        <taxon>Metazoa</taxon>
        <taxon>Ecdysozoa</taxon>
        <taxon>Arthropoda</taxon>
        <taxon>Hexapoda</taxon>
        <taxon>Insecta</taxon>
        <taxon>Pterygota</taxon>
        <taxon>Neoptera</taxon>
        <taxon>Endopterygota</taxon>
        <taxon>Diptera</taxon>
        <taxon>Brachycera</taxon>
        <taxon>Muscomorpha</taxon>
        <taxon>Ephydroidea</taxon>
        <taxon>Drosophilidae</taxon>
        <taxon>Drosophila</taxon>
    </lineage>
</organism>
<evidence type="ECO:0000256" key="12">
    <source>
        <dbReference type="RuleBase" id="RU000679"/>
    </source>
</evidence>
<comment type="subcellular location">
    <subcellularLocation>
        <location evidence="1">Membrane</location>
        <topology evidence="1">Multi-pass membrane protein</topology>
    </subcellularLocation>
</comment>
<comment type="similarity">
    <text evidence="2 12">Belongs to the amiloride-sensitive sodium channel (TC 1.A.6) family.</text>
</comment>
<evidence type="ECO:0000256" key="6">
    <source>
        <dbReference type="ARBA" id="ARBA00022989"/>
    </source>
</evidence>
<sequence>MEMSRLKRAFRKTLVEFFKKTSLNGFGLLYFIRRRPYQRLFWFLFIATGIASATFVVCTTLLQFLARPTVISLSEASFESAESLPFPALSICSANKLSRQRLEAFAEQLALTSGKSKADWLKQLQLLAGYFYPLAVSATAAAELQASLAARWPLDVRSQLLHLSPSCESLLLSCHVDGVASNCSELFRLTPSLEGCCCLLQRTDRISAALTLRLNASHADDFHMPRPGFSSAFSLHLPGWRGRATLAPGEASALHLRPLHLKADAQLRDYPLAQRGCHFPDEAEHLVQCLPQCRLRSTVAACNCSPFVYDLASAAGQLENVSYCNLAQTACLQSVEASWSPWSCEECLPACNDWRYELRKSLTGYVDPLESTVSIGYDGPRVPVYKQDGLYKWYQLLCELPSTRLSLSIAQLNIKFRLANVGGVLSVCIGCSFISGVELVYFMVYRLWYNWRQLGG</sequence>
<keyword evidence="15" id="KW-1185">Reference proteome</keyword>
<dbReference type="PANTHER" id="PTHR11690:SF237">
    <property type="entry name" value="PICKPOCKET 16-RELATED"/>
    <property type="match status" value="1"/>
</dbReference>
<dbReference type="OMA" id="LKICSGY"/>
<dbReference type="InterPro" id="IPR001873">
    <property type="entry name" value="ENaC"/>
</dbReference>
<evidence type="ECO:0000256" key="2">
    <source>
        <dbReference type="ARBA" id="ARBA00007193"/>
    </source>
</evidence>
<keyword evidence="9 13" id="KW-0472">Membrane</keyword>
<evidence type="ECO:0000256" key="3">
    <source>
        <dbReference type="ARBA" id="ARBA00022448"/>
    </source>
</evidence>
<keyword evidence="8 12" id="KW-0406">Ion transport</keyword>
<dbReference type="Pfam" id="PF00858">
    <property type="entry name" value="ASC"/>
    <property type="match status" value="1"/>
</dbReference>
<accession>A0A484BWJ6</accession>
<dbReference type="Proteomes" id="UP000295192">
    <property type="component" value="Unassembled WGS sequence"/>
</dbReference>
<gene>
    <name evidence="14" type="ORF">AWZ03_000014</name>
</gene>
<evidence type="ECO:0000256" key="1">
    <source>
        <dbReference type="ARBA" id="ARBA00004141"/>
    </source>
</evidence>
<dbReference type="GO" id="GO:0015280">
    <property type="term" value="F:ligand-gated sodium channel activity"/>
    <property type="evidence" value="ECO:0007669"/>
    <property type="project" value="TreeGrafter"/>
</dbReference>